<evidence type="ECO:0000256" key="6">
    <source>
        <dbReference type="ARBA" id="ARBA00048117"/>
    </source>
</evidence>
<evidence type="ECO:0000313" key="9">
    <source>
        <dbReference type="EMBL" id="KAF7994777.1"/>
    </source>
</evidence>
<dbReference type="HAMAP" id="MF_01445">
    <property type="entry name" value="TsaD"/>
    <property type="match status" value="1"/>
</dbReference>
<dbReference type="Gene3D" id="3.30.420.40">
    <property type="match status" value="2"/>
</dbReference>
<comment type="subunit">
    <text evidence="7">Homodimer.</text>
</comment>
<dbReference type="InterPro" id="IPR017861">
    <property type="entry name" value="KAE1/TsaD"/>
</dbReference>
<dbReference type="NCBIfam" id="TIGR03723">
    <property type="entry name" value="T6A_TsaD_YgjD"/>
    <property type="match status" value="1"/>
</dbReference>
<dbReference type="NCBIfam" id="TIGR00329">
    <property type="entry name" value="gcp_kae1"/>
    <property type="match status" value="1"/>
</dbReference>
<keyword evidence="3 7" id="KW-0819">tRNA processing</keyword>
<comment type="subcellular location">
    <subcellularLocation>
        <location evidence="7">Mitochondrion</location>
    </subcellularLocation>
</comment>
<comment type="function">
    <text evidence="7">Required for the formation of a threonylcarbamoyl group on adenosine at position 37 (t(6)A37) in mitochondrial tRNAs that read codons beginning with adenine. Probably involved in the transfer of the threonylcarbamoyl moiety of threonylcarbamoyl-AMP (TC-AMP) to the N6 group of A37. Involved in mitochondrial genome maintenance.</text>
</comment>
<keyword evidence="2 7" id="KW-0808">Transferase</keyword>
<dbReference type="OrthoDB" id="10259622at2759"/>
<dbReference type="Pfam" id="PF00814">
    <property type="entry name" value="TsaD"/>
    <property type="match status" value="1"/>
</dbReference>
<sequence length="418" mass="46840">MFKKIKNNEKLFLQLLSNLKNNKKYSNHCRPIKILGIETSCDDTGVAIVDDTGKIIGQALCSQQKIHTRNGGIIPPVARDLHYENITKVCEDALKSANLKLRDIDAIATTVKPGLPLSLDVGNKFGKYLCQIGNKPYIPIHHMEAHALTARMVEKVELPFLVLLISGGHCLLALVKKIDDFYLLGTSLDDAPGEAFDKVARKLKIFNLPQYRDKNGGAVIEHAAKFSNDPLQFEFPVPMPHYRDCNFSFSGIKNTVNTIIWRQEKEFDICGDGIVPDLYNICAGFQLSVGKHIGHKTKRAMKFLDHSNLIPDDRRTLVVSGGVACNDFIAKCLNVVCEEMDYRLVRPPPQLCTDNGIMIAWNGIERWRENCGVIRDPDEIAKVDIEHRSPLGTDWIPLVKEADIQCSTIKTKQLLSIL</sequence>
<dbReference type="InterPro" id="IPR000905">
    <property type="entry name" value="Gcp-like_dom"/>
</dbReference>
<dbReference type="GO" id="GO:0061711">
    <property type="term" value="F:tRNA N(6)-L-threonylcarbamoyladenine synthase activity"/>
    <property type="evidence" value="ECO:0007669"/>
    <property type="project" value="UniProtKB-EC"/>
</dbReference>
<dbReference type="GO" id="GO:0002949">
    <property type="term" value="P:tRNA threonylcarbamoyladenosine modification"/>
    <property type="evidence" value="ECO:0007669"/>
    <property type="project" value="UniProtKB-UniRule"/>
</dbReference>
<dbReference type="PANTHER" id="PTHR11735:SF6">
    <property type="entry name" value="TRNA N6-ADENOSINE THREONYLCARBAMOYLTRANSFERASE, MITOCHONDRIAL"/>
    <property type="match status" value="1"/>
</dbReference>
<evidence type="ECO:0000256" key="3">
    <source>
        <dbReference type="ARBA" id="ARBA00022694"/>
    </source>
</evidence>
<comment type="cofactor">
    <cofactor evidence="7">
        <name>a divalent metal cation</name>
        <dbReference type="ChEBI" id="CHEBI:60240"/>
    </cofactor>
    <text evidence="7">Binds 1 divalent metal cation per subunit.</text>
</comment>
<dbReference type="InterPro" id="IPR043129">
    <property type="entry name" value="ATPase_NBD"/>
</dbReference>
<proteinExistence type="inferred from homology"/>
<reference evidence="9 10" key="1">
    <citation type="submission" date="2020-08" db="EMBL/GenBank/DDBJ databases">
        <title>Aphidius gifuensis genome sequencing and assembly.</title>
        <authorList>
            <person name="Du Z."/>
        </authorList>
    </citation>
    <scope>NUCLEOTIDE SEQUENCE [LARGE SCALE GENOMIC DNA]</scope>
    <source>
        <strain evidence="9">YNYX2018</strain>
        <tissue evidence="9">Adults</tissue>
    </source>
</reference>
<feature type="domain" description="Gcp-like" evidence="8">
    <location>
        <begin position="55"/>
        <end position="361"/>
    </location>
</feature>
<keyword evidence="4 7" id="KW-0479">Metal-binding</keyword>
<dbReference type="EMBL" id="JACMRX010000002">
    <property type="protein sequence ID" value="KAF7994777.1"/>
    <property type="molecule type" value="Genomic_DNA"/>
</dbReference>
<protein>
    <recommendedName>
        <fullName evidence="1">N(6)-L-threonylcarbamoyladenine synthase</fullName>
        <ecNumber evidence="1">2.3.1.234</ecNumber>
    </recommendedName>
</protein>
<dbReference type="CDD" id="cd24134">
    <property type="entry name" value="ASKHA_NBD_OSGEPL1_QRI7_euk"/>
    <property type="match status" value="1"/>
</dbReference>
<comment type="caution">
    <text evidence="9">The sequence shown here is derived from an EMBL/GenBank/DDBJ whole genome shotgun (WGS) entry which is preliminary data.</text>
</comment>
<evidence type="ECO:0000313" key="10">
    <source>
        <dbReference type="Proteomes" id="UP000639338"/>
    </source>
</evidence>
<gene>
    <name evidence="9" type="ORF">HCN44_004249</name>
</gene>
<dbReference type="AlphaFoldDB" id="A0A834Y067"/>
<dbReference type="PRINTS" id="PR00789">
    <property type="entry name" value="OSIALOPTASE"/>
</dbReference>
<accession>A0A834Y067</accession>
<dbReference type="InterPro" id="IPR022450">
    <property type="entry name" value="TsaD"/>
</dbReference>
<keyword evidence="7" id="KW-0496">Mitochondrion</keyword>
<evidence type="ECO:0000256" key="7">
    <source>
        <dbReference type="HAMAP-Rule" id="MF_03179"/>
    </source>
</evidence>
<evidence type="ECO:0000256" key="2">
    <source>
        <dbReference type="ARBA" id="ARBA00022679"/>
    </source>
</evidence>
<evidence type="ECO:0000256" key="4">
    <source>
        <dbReference type="ARBA" id="ARBA00022723"/>
    </source>
</evidence>
<keyword evidence="5 7" id="KW-0012">Acyltransferase</keyword>
<evidence type="ECO:0000256" key="1">
    <source>
        <dbReference type="ARBA" id="ARBA00012156"/>
    </source>
</evidence>
<dbReference type="GO" id="GO:0046872">
    <property type="term" value="F:metal ion binding"/>
    <property type="evidence" value="ECO:0007669"/>
    <property type="project" value="UniProtKB-KW"/>
</dbReference>
<organism evidence="9 10">
    <name type="scientific">Aphidius gifuensis</name>
    <name type="common">Parasitoid wasp</name>
    <dbReference type="NCBI Taxonomy" id="684658"/>
    <lineage>
        <taxon>Eukaryota</taxon>
        <taxon>Metazoa</taxon>
        <taxon>Ecdysozoa</taxon>
        <taxon>Arthropoda</taxon>
        <taxon>Hexapoda</taxon>
        <taxon>Insecta</taxon>
        <taxon>Pterygota</taxon>
        <taxon>Neoptera</taxon>
        <taxon>Endopterygota</taxon>
        <taxon>Hymenoptera</taxon>
        <taxon>Apocrita</taxon>
        <taxon>Ichneumonoidea</taxon>
        <taxon>Braconidae</taxon>
        <taxon>Aphidiinae</taxon>
        <taxon>Aphidius</taxon>
    </lineage>
</organism>
<keyword evidence="10" id="KW-1185">Reference proteome</keyword>
<name>A0A834Y067_APHGI</name>
<evidence type="ECO:0000256" key="5">
    <source>
        <dbReference type="ARBA" id="ARBA00023315"/>
    </source>
</evidence>
<dbReference type="Proteomes" id="UP000639338">
    <property type="component" value="Unassembled WGS sequence"/>
</dbReference>
<dbReference type="PANTHER" id="PTHR11735">
    <property type="entry name" value="TRNA N6-ADENOSINE THREONYLCARBAMOYLTRANSFERASE"/>
    <property type="match status" value="1"/>
</dbReference>
<evidence type="ECO:0000259" key="8">
    <source>
        <dbReference type="Pfam" id="PF00814"/>
    </source>
</evidence>
<dbReference type="EC" id="2.3.1.234" evidence="1"/>
<comment type="catalytic activity">
    <reaction evidence="6 7">
        <text>L-threonylcarbamoyladenylate + adenosine(37) in tRNA = N(6)-L-threonylcarbamoyladenosine(37) in tRNA + AMP + H(+)</text>
        <dbReference type="Rhea" id="RHEA:37059"/>
        <dbReference type="Rhea" id="RHEA-COMP:10162"/>
        <dbReference type="Rhea" id="RHEA-COMP:10163"/>
        <dbReference type="ChEBI" id="CHEBI:15378"/>
        <dbReference type="ChEBI" id="CHEBI:73682"/>
        <dbReference type="ChEBI" id="CHEBI:74411"/>
        <dbReference type="ChEBI" id="CHEBI:74418"/>
        <dbReference type="ChEBI" id="CHEBI:456215"/>
        <dbReference type="EC" id="2.3.1.234"/>
    </reaction>
</comment>
<dbReference type="SUPFAM" id="SSF53067">
    <property type="entry name" value="Actin-like ATPase domain"/>
    <property type="match status" value="1"/>
</dbReference>
<comment type="similarity">
    <text evidence="7">Belongs to the KAE1 / TsaD family.</text>
</comment>
<dbReference type="GO" id="GO:0005739">
    <property type="term" value="C:mitochondrion"/>
    <property type="evidence" value="ECO:0007669"/>
    <property type="project" value="UniProtKB-SubCell"/>
</dbReference>